<dbReference type="AlphaFoldDB" id="A0A914WSU7"/>
<evidence type="ECO:0000313" key="3">
    <source>
        <dbReference type="WBParaSite" id="PSAMB.scaffold5271size12136.g26226.t1"/>
    </source>
</evidence>
<protein>
    <submittedName>
        <fullName evidence="3">Uncharacterized protein</fullName>
    </submittedName>
</protein>
<sequence length="124" mass="14279">MSRAISSPQSLRDAIARRGCLGKLERRCESRTSTGQDEHCRHGEPTNGGGEQRRSGWLHKSRRRGRRRYSKTPPVAMPSVVDCCYDLRTQEGRWRNAQVRRHCRRLGETGRKLRPDARGDAQRP</sequence>
<feature type="compositionally biased region" description="Basic and acidic residues" evidence="1">
    <location>
        <begin position="29"/>
        <end position="44"/>
    </location>
</feature>
<reference evidence="3" key="1">
    <citation type="submission" date="2022-11" db="UniProtKB">
        <authorList>
            <consortium name="WormBaseParasite"/>
        </authorList>
    </citation>
    <scope>IDENTIFICATION</scope>
</reference>
<evidence type="ECO:0000313" key="2">
    <source>
        <dbReference type="Proteomes" id="UP000887566"/>
    </source>
</evidence>
<dbReference type="Proteomes" id="UP000887566">
    <property type="component" value="Unplaced"/>
</dbReference>
<keyword evidence="2" id="KW-1185">Reference proteome</keyword>
<feature type="region of interest" description="Disordered" evidence="1">
    <location>
        <begin position="29"/>
        <end position="73"/>
    </location>
</feature>
<proteinExistence type="predicted"/>
<accession>A0A914WSU7</accession>
<feature type="compositionally biased region" description="Basic residues" evidence="1">
    <location>
        <begin position="56"/>
        <end position="70"/>
    </location>
</feature>
<organism evidence="2 3">
    <name type="scientific">Plectus sambesii</name>
    <dbReference type="NCBI Taxonomy" id="2011161"/>
    <lineage>
        <taxon>Eukaryota</taxon>
        <taxon>Metazoa</taxon>
        <taxon>Ecdysozoa</taxon>
        <taxon>Nematoda</taxon>
        <taxon>Chromadorea</taxon>
        <taxon>Plectida</taxon>
        <taxon>Plectina</taxon>
        <taxon>Plectoidea</taxon>
        <taxon>Plectidae</taxon>
        <taxon>Plectus</taxon>
    </lineage>
</organism>
<dbReference type="WBParaSite" id="PSAMB.scaffold5271size12136.g26226.t1">
    <property type="protein sequence ID" value="PSAMB.scaffold5271size12136.g26226.t1"/>
    <property type="gene ID" value="PSAMB.scaffold5271size12136.g26226"/>
</dbReference>
<evidence type="ECO:0000256" key="1">
    <source>
        <dbReference type="SAM" id="MobiDB-lite"/>
    </source>
</evidence>
<name>A0A914WSU7_9BILA</name>